<comment type="caution">
    <text evidence="2">The sequence shown here is derived from an EMBL/GenBank/DDBJ whole genome shotgun (WGS) entry which is preliminary data.</text>
</comment>
<protein>
    <submittedName>
        <fullName evidence="2">Uncharacterized protein</fullName>
    </submittedName>
</protein>
<evidence type="ECO:0000313" key="2">
    <source>
        <dbReference type="EMBL" id="ROV93037.1"/>
    </source>
</evidence>
<feature type="compositionally biased region" description="Low complexity" evidence="1">
    <location>
        <begin position="110"/>
        <end position="120"/>
    </location>
</feature>
<accession>A0A423VPT5</accession>
<dbReference type="OrthoDB" id="5234237at2759"/>
<dbReference type="InParanoid" id="A0A423VPT5"/>
<feature type="compositionally biased region" description="Low complexity" evidence="1">
    <location>
        <begin position="132"/>
        <end position="147"/>
    </location>
</feature>
<organism evidence="2 3">
    <name type="scientific">Cytospora leucostoma</name>
    <dbReference type="NCBI Taxonomy" id="1230097"/>
    <lineage>
        <taxon>Eukaryota</taxon>
        <taxon>Fungi</taxon>
        <taxon>Dikarya</taxon>
        <taxon>Ascomycota</taxon>
        <taxon>Pezizomycotina</taxon>
        <taxon>Sordariomycetes</taxon>
        <taxon>Sordariomycetidae</taxon>
        <taxon>Diaporthales</taxon>
        <taxon>Cytosporaceae</taxon>
        <taxon>Cytospora</taxon>
    </lineage>
</organism>
<dbReference type="AlphaFoldDB" id="A0A423VPT5"/>
<keyword evidence="3" id="KW-1185">Reference proteome</keyword>
<evidence type="ECO:0000256" key="1">
    <source>
        <dbReference type="SAM" id="MobiDB-lite"/>
    </source>
</evidence>
<gene>
    <name evidence="2" type="ORF">VPNG_09443</name>
</gene>
<feature type="region of interest" description="Disordered" evidence="1">
    <location>
        <begin position="101"/>
        <end position="150"/>
    </location>
</feature>
<name>A0A423VPT5_9PEZI</name>
<sequence length="161" mass="17184">MCVFIYTLPQLCRHPQFQNVCECAIARGAPAETETSSLTLAEPKFLFDTSRSRSVTPAYYRARFPCKKRKALRPVPTMCAECLKEQAVRIVGTVDMAEKGELVGSGTGSSEGSSDDSSGGRLVPPVGLLPVSGSTSSDMTSGSGASTPRSFWKLANPVEMV</sequence>
<evidence type="ECO:0000313" key="3">
    <source>
        <dbReference type="Proteomes" id="UP000285146"/>
    </source>
</evidence>
<dbReference type="Proteomes" id="UP000285146">
    <property type="component" value="Unassembled WGS sequence"/>
</dbReference>
<dbReference type="EMBL" id="LKEB01000082">
    <property type="protein sequence ID" value="ROV93037.1"/>
    <property type="molecule type" value="Genomic_DNA"/>
</dbReference>
<reference evidence="2 3" key="1">
    <citation type="submission" date="2015-09" db="EMBL/GenBank/DDBJ databases">
        <title>Host preference determinants of Valsa canker pathogens revealed by comparative genomics.</title>
        <authorList>
            <person name="Yin Z."/>
            <person name="Huang L."/>
        </authorList>
    </citation>
    <scope>NUCLEOTIDE SEQUENCE [LARGE SCALE GENOMIC DNA]</scope>
    <source>
        <strain evidence="2 3">SXYLt</strain>
    </source>
</reference>
<proteinExistence type="predicted"/>